<dbReference type="EMBL" id="CAJFCV020000001">
    <property type="protein sequence ID" value="CAG9078860.1"/>
    <property type="molecule type" value="Genomic_DNA"/>
</dbReference>
<name>A0A1I7SF40_BURXY</name>
<dbReference type="Proteomes" id="UP000095284">
    <property type="component" value="Unplaced"/>
</dbReference>
<keyword evidence="1" id="KW-0732">Signal</keyword>
<evidence type="ECO:0000313" key="4">
    <source>
        <dbReference type="Proteomes" id="UP000095284"/>
    </source>
</evidence>
<dbReference type="WBParaSite" id="BXY_1165100.1">
    <property type="protein sequence ID" value="BXY_1165100.1"/>
    <property type="gene ID" value="BXY_1165100"/>
</dbReference>
<dbReference type="Proteomes" id="UP000659654">
    <property type="component" value="Unassembled WGS sequence"/>
</dbReference>
<evidence type="ECO:0000313" key="3">
    <source>
        <dbReference type="EMBL" id="CAD5207638.1"/>
    </source>
</evidence>
<dbReference type="Proteomes" id="UP000582659">
    <property type="component" value="Unassembled WGS sequence"/>
</dbReference>
<dbReference type="InterPro" id="IPR002601">
    <property type="entry name" value="C6_domain"/>
</dbReference>
<feature type="domain" description="C6" evidence="2">
    <location>
        <begin position="56"/>
        <end position="116"/>
    </location>
</feature>
<evidence type="ECO:0000313" key="5">
    <source>
        <dbReference type="Proteomes" id="UP000659654"/>
    </source>
</evidence>
<dbReference type="AlphaFoldDB" id="A0A1I7SF40"/>
<organism evidence="4 6">
    <name type="scientific">Bursaphelenchus xylophilus</name>
    <name type="common">Pinewood nematode worm</name>
    <name type="synonym">Aphelenchoides xylophilus</name>
    <dbReference type="NCBI Taxonomy" id="6326"/>
    <lineage>
        <taxon>Eukaryota</taxon>
        <taxon>Metazoa</taxon>
        <taxon>Ecdysozoa</taxon>
        <taxon>Nematoda</taxon>
        <taxon>Chromadorea</taxon>
        <taxon>Rhabditida</taxon>
        <taxon>Tylenchina</taxon>
        <taxon>Tylenchomorpha</taxon>
        <taxon>Aphelenchoidea</taxon>
        <taxon>Aphelenchoididae</taxon>
        <taxon>Bursaphelenchus</taxon>
    </lineage>
</organism>
<protein>
    <submittedName>
        <fullName evidence="3">(pine wood nematode) hypothetical protein</fullName>
    </submittedName>
</protein>
<evidence type="ECO:0000313" key="6">
    <source>
        <dbReference type="WBParaSite" id="BXY_1165100.1"/>
    </source>
</evidence>
<proteinExistence type="predicted"/>
<reference evidence="3" key="2">
    <citation type="submission" date="2020-09" db="EMBL/GenBank/DDBJ databases">
        <authorList>
            <person name="Kikuchi T."/>
        </authorList>
    </citation>
    <scope>NUCLEOTIDE SEQUENCE</scope>
    <source>
        <strain evidence="3">Ka4C1</strain>
    </source>
</reference>
<dbReference type="Pfam" id="PF01681">
    <property type="entry name" value="C6"/>
    <property type="match status" value="1"/>
</dbReference>
<feature type="signal peptide" evidence="1">
    <location>
        <begin position="1"/>
        <end position="22"/>
    </location>
</feature>
<evidence type="ECO:0000256" key="1">
    <source>
        <dbReference type="SAM" id="SignalP"/>
    </source>
</evidence>
<sequence length="118" mass="12785">MARYLIMLAMMIRTLEFGLVEACTSTTVTHLPPTPPTPMGCITCPTEGLEFLFVRTHTVTDNADGCNQLTLYCSTPQRTISFNNGAIETGQQGQITLQCGEGGWVFDGQVISEMTCTG</sequence>
<dbReference type="EMBL" id="CAJFDI010000001">
    <property type="protein sequence ID" value="CAD5207638.1"/>
    <property type="molecule type" value="Genomic_DNA"/>
</dbReference>
<keyword evidence="5" id="KW-1185">Reference proteome</keyword>
<gene>
    <name evidence="3" type="ORF">BXYJ_LOCUS25</name>
</gene>
<reference evidence="6" key="1">
    <citation type="submission" date="2016-11" db="UniProtKB">
        <authorList>
            <consortium name="WormBaseParasite"/>
        </authorList>
    </citation>
    <scope>IDENTIFICATION</scope>
</reference>
<feature type="chain" id="PRO_5036022182" evidence="1">
    <location>
        <begin position="23"/>
        <end position="118"/>
    </location>
</feature>
<accession>A0A1I7SF40</accession>
<evidence type="ECO:0000259" key="2">
    <source>
        <dbReference type="Pfam" id="PF01681"/>
    </source>
</evidence>